<organism evidence="2 3">
    <name type="scientific">Auricularia subglabra (strain TFB-10046 / SS5)</name>
    <name type="common">White-rot fungus</name>
    <name type="synonym">Auricularia delicata (strain TFB10046)</name>
    <dbReference type="NCBI Taxonomy" id="717982"/>
    <lineage>
        <taxon>Eukaryota</taxon>
        <taxon>Fungi</taxon>
        <taxon>Dikarya</taxon>
        <taxon>Basidiomycota</taxon>
        <taxon>Agaricomycotina</taxon>
        <taxon>Agaricomycetes</taxon>
        <taxon>Auriculariales</taxon>
        <taxon>Auriculariaceae</taxon>
        <taxon>Auricularia</taxon>
    </lineage>
</organism>
<feature type="region of interest" description="Disordered" evidence="1">
    <location>
        <begin position="1"/>
        <end position="22"/>
    </location>
</feature>
<evidence type="ECO:0000313" key="2">
    <source>
        <dbReference type="EMBL" id="EJD33687.1"/>
    </source>
</evidence>
<dbReference type="EMBL" id="JH688118">
    <property type="protein sequence ID" value="EJD33687.1"/>
    <property type="molecule type" value="Genomic_DNA"/>
</dbReference>
<evidence type="ECO:0000313" key="3">
    <source>
        <dbReference type="Proteomes" id="UP000006514"/>
    </source>
</evidence>
<dbReference type="AlphaFoldDB" id="J0WP96"/>
<gene>
    <name evidence="2" type="ORF">AURDEDRAFT_76785</name>
</gene>
<keyword evidence="3" id="KW-1185">Reference proteome</keyword>
<proteinExistence type="predicted"/>
<evidence type="ECO:0000256" key="1">
    <source>
        <dbReference type="SAM" id="MobiDB-lite"/>
    </source>
</evidence>
<name>J0WP96_AURST</name>
<dbReference type="Gene3D" id="2.40.70.10">
    <property type="entry name" value="Acid Proteases"/>
    <property type="match status" value="1"/>
</dbReference>
<feature type="non-terminal residue" evidence="2">
    <location>
        <position position="294"/>
    </location>
</feature>
<protein>
    <recommendedName>
        <fullName evidence="4">Peptidase A2 domain-containing protein</fullName>
    </recommendedName>
</protein>
<dbReference type="InterPro" id="IPR021109">
    <property type="entry name" value="Peptidase_aspartic_dom_sf"/>
</dbReference>
<dbReference type="eggNOG" id="ENOG502SN1A">
    <property type="taxonomic scope" value="Eukaryota"/>
</dbReference>
<dbReference type="OrthoDB" id="3271192at2759"/>
<dbReference type="Proteomes" id="UP000006514">
    <property type="component" value="Unassembled WGS sequence"/>
</dbReference>
<feature type="compositionally biased region" description="Basic and acidic residues" evidence="1">
    <location>
        <begin position="1"/>
        <end position="12"/>
    </location>
</feature>
<dbReference type="CDD" id="cd00303">
    <property type="entry name" value="retropepsin_like"/>
    <property type="match status" value="1"/>
</dbReference>
<evidence type="ECO:0008006" key="4">
    <source>
        <dbReference type="Google" id="ProtNLM"/>
    </source>
</evidence>
<accession>J0WP96</accession>
<reference evidence="3" key="1">
    <citation type="journal article" date="2012" name="Science">
        <title>The Paleozoic origin of enzymatic lignin decomposition reconstructed from 31 fungal genomes.</title>
        <authorList>
            <person name="Floudas D."/>
            <person name="Binder M."/>
            <person name="Riley R."/>
            <person name="Barry K."/>
            <person name="Blanchette R.A."/>
            <person name="Henrissat B."/>
            <person name="Martinez A.T."/>
            <person name="Otillar R."/>
            <person name="Spatafora J.W."/>
            <person name="Yadav J.S."/>
            <person name="Aerts A."/>
            <person name="Benoit I."/>
            <person name="Boyd A."/>
            <person name="Carlson A."/>
            <person name="Copeland A."/>
            <person name="Coutinho P.M."/>
            <person name="de Vries R.P."/>
            <person name="Ferreira P."/>
            <person name="Findley K."/>
            <person name="Foster B."/>
            <person name="Gaskell J."/>
            <person name="Glotzer D."/>
            <person name="Gorecki P."/>
            <person name="Heitman J."/>
            <person name="Hesse C."/>
            <person name="Hori C."/>
            <person name="Igarashi K."/>
            <person name="Jurgens J.A."/>
            <person name="Kallen N."/>
            <person name="Kersten P."/>
            <person name="Kohler A."/>
            <person name="Kuees U."/>
            <person name="Kumar T.K.A."/>
            <person name="Kuo A."/>
            <person name="LaButti K."/>
            <person name="Larrondo L.F."/>
            <person name="Lindquist E."/>
            <person name="Ling A."/>
            <person name="Lombard V."/>
            <person name="Lucas S."/>
            <person name="Lundell T."/>
            <person name="Martin R."/>
            <person name="McLaughlin D.J."/>
            <person name="Morgenstern I."/>
            <person name="Morin E."/>
            <person name="Murat C."/>
            <person name="Nagy L.G."/>
            <person name="Nolan M."/>
            <person name="Ohm R.A."/>
            <person name="Patyshakuliyeva A."/>
            <person name="Rokas A."/>
            <person name="Ruiz-Duenas F.J."/>
            <person name="Sabat G."/>
            <person name="Salamov A."/>
            <person name="Samejima M."/>
            <person name="Schmutz J."/>
            <person name="Slot J.C."/>
            <person name="St John F."/>
            <person name="Stenlid J."/>
            <person name="Sun H."/>
            <person name="Sun S."/>
            <person name="Syed K."/>
            <person name="Tsang A."/>
            <person name="Wiebenga A."/>
            <person name="Young D."/>
            <person name="Pisabarro A."/>
            <person name="Eastwood D.C."/>
            <person name="Martin F."/>
            <person name="Cullen D."/>
            <person name="Grigoriev I.V."/>
            <person name="Hibbett D.S."/>
        </authorList>
    </citation>
    <scope>NUCLEOTIDE SEQUENCE [LARGE SCALE GENOMIC DNA]</scope>
    <source>
        <strain evidence="3">TFB10046</strain>
    </source>
</reference>
<dbReference type="KEGG" id="adl:AURDEDRAFT_76785"/>
<dbReference type="InParanoid" id="J0WP96"/>
<sequence>MPKKRDHAEGHSSKGVTVLSTRGHVGTPLDDVATLTLDSGASLSLVNKAFLSKMRHPPKIRRGLSVRIAQLTSQTPDIEGFVKLPVFIRSEDGTLLEFEAETYVVPSMTVDVLMGEDWHLNYEMQVLRSVTEGTRVGVGESGFYFPARSAKSHRRAKAARRRSKAAIGNGQLLAYRDTVIPAGTTVLVDVAGDLQQGRDWFVDRNIVNLGRDALLSVPNCLLSTRTEAIVDEHGQPSIARRSRLPVSNPSGSDLTLRAGTLLAYAKDPKDALATPADEDTAEQMLTAAQALAEM</sequence>